<evidence type="ECO:0000313" key="3">
    <source>
        <dbReference type="Proteomes" id="UP000050517"/>
    </source>
</evidence>
<gene>
    <name evidence="2" type="ORF">Cocul_01007</name>
</gene>
<dbReference type="AlphaFoldDB" id="A0A0N8VZL2"/>
<evidence type="ECO:0000256" key="1">
    <source>
        <dbReference type="SAM" id="Phobius"/>
    </source>
</evidence>
<feature type="transmembrane region" description="Helical" evidence="1">
    <location>
        <begin position="63"/>
        <end position="85"/>
    </location>
</feature>
<keyword evidence="1" id="KW-1133">Transmembrane helix</keyword>
<dbReference type="PATRIC" id="fig|1544416.3.peg.1012"/>
<accession>A0A0N8VZL2</accession>
<dbReference type="Proteomes" id="UP000050517">
    <property type="component" value="Unassembled WGS sequence"/>
</dbReference>
<feature type="transmembrane region" description="Helical" evidence="1">
    <location>
        <begin position="20"/>
        <end position="42"/>
    </location>
</feature>
<proteinExistence type="predicted"/>
<name>A0A0N8VZL2_9CORY</name>
<dbReference type="EMBL" id="LKST01000002">
    <property type="protein sequence ID" value="KQB84210.1"/>
    <property type="molecule type" value="Genomic_DNA"/>
</dbReference>
<organism evidence="2 3">
    <name type="scientific">Corynebacterium oculi</name>
    <dbReference type="NCBI Taxonomy" id="1544416"/>
    <lineage>
        <taxon>Bacteria</taxon>
        <taxon>Bacillati</taxon>
        <taxon>Actinomycetota</taxon>
        <taxon>Actinomycetes</taxon>
        <taxon>Mycobacteriales</taxon>
        <taxon>Corynebacteriaceae</taxon>
        <taxon>Corynebacterium</taxon>
    </lineage>
</organism>
<evidence type="ECO:0000313" key="2">
    <source>
        <dbReference type="EMBL" id="KQB84210.1"/>
    </source>
</evidence>
<dbReference type="STRING" id="1544416.Cocul_01007"/>
<protein>
    <submittedName>
        <fullName evidence="2">Uncharacterized protein</fullName>
    </submittedName>
</protein>
<reference evidence="2 3" key="1">
    <citation type="submission" date="2015-10" db="EMBL/GenBank/DDBJ databases">
        <title>Corynebacteirum lowii and Corynebacterium oculi species nova, derived from human clinical disease and and emended description of Corynebacterium mastiditis.</title>
        <authorList>
            <person name="Bernard K."/>
            <person name="Pacheco A.L."/>
            <person name="Mcdougall C."/>
            <person name="Burtx T."/>
            <person name="Weibe D."/>
            <person name="Tyler S."/>
            <person name="Olson A.B."/>
            <person name="Cnockaert M."/>
            <person name="Eguchi H."/>
            <person name="Kuwahara T."/>
            <person name="Nakayama-Imaohji H."/>
            <person name="Boudewijins M."/>
            <person name="Van Hoecke F."/>
            <person name="Bernier A.-M."/>
            <person name="Vandamme P."/>
        </authorList>
    </citation>
    <scope>NUCLEOTIDE SEQUENCE [LARGE SCALE GENOMIC DNA]</scope>
    <source>
        <strain evidence="2 3">NML 130210</strain>
    </source>
</reference>
<feature type="transmembrane region" description="Helical" evidence="1">
    <location>
        <begin position="207"/>
        <end position="224"/>
    </location>
</feature>
<keyword evidence="3" id="KW-1185">Reference proteome</keyword>
<keyword evidence="1" id="KW-0472">Membrane</keyword>
<feature type="transmembrane region" description="Helical" evidence="1">
    <location>
        <begin position="182"/>
        <end position="201"/>
    </location>
</feature>
<comment type="caution">
    <text evidence="2">The sequence shown here is derived from an EMBL/GenBank/DDBJ whole genome shotgun (WGS) entry which is preliminary data.</text>
</comment>
<feature type="transmembrane region" description="Helical" evidence="1">
    <location>
        <begin position="91"/>
        <end position="111"/>
    </location>
</feature>
<keyword evidence="1" id="KW-0812">Transmembrane</keyword>
<sequence>MGAGVLLRLMNPAEPHAVSAPLRWATAVGIAAVMVVLAERLIPLRGLSREKWVWRYRRQRRLPALDPAILVQGAASAAVGAFLGAASGHSLVAVVGMSVAVAAARLGVGWARGWGSDLPRLLAAGRTRALVENLAGLQDTELVSDLLVMNWLRGSSRKRWGCGARGTSLTVLGLRRLWRRGYVLYFAAAVAAWQVTLAPAYGEWGRAATVLAWGIVCAAVYRATDFTRVARFSTARFSVARFPVAWGICAPAWAWGRPPMGRGPKARRRWR</sequence>